<reference evidence="4" key="2">
    <citation type="journal article" date="2015" name="Fish Shellfish Immunol.">
        <title>Early steps in the European eel (Anguilla anguilla)-Vibrio vulnificus interaction in the gills: Role of the RtxA13 toxin.</title>
        <authorList>
            <person name="Callol A."/>
            <person name="Pajuelo D."/>
            <person name="Ebbesson L."/>
            <person name="Teles M."/>
            <person name="MacKenzie S."/>
            <person name="Amaro C."/>
        </authorList>
    </citation>
    <scope>NUCLEOTIDE SEQUENCE</scope>
</reference>
<comment type="similarity">
    <text evidence="3">Belongs to the IFIT family.</text>
</comment>
<evidence type="ECO:0000256" key="2">
    <source>
        <dbReference type="ARBA" id="ARBA00022803"/>
    </source>
</evidence>
<evidence type="ECO:0000256" key="1">
    <source>
        <dbReference type="ARBA" id="ARBA00022737"/>
    </source>
</evidence>
<keyword evidence="1" id="KW-0677">Repeat</keyword>
<dbReference type="Gene3D" id="1.25.40.10">
    <property type="entry name" value="Tetratricopeptide repeat domain"/>
    <property type="match status" value="1"/>
</dbReference>
<evidence type="ECO:0000313" key="4">
    <source>
        <dbReference type="EMBL" id="JAH90029.1"/>
    </source>
</evidence>
<name>A0A0E9WI08_ANGAN</name>
<sequence length="99" mass="11771">MTPYLFPINLIREKLMRLECHFTWDLKKENYDLPFMEIRLHKTISTPHGRGVLIEGRALNHLAYVKFLRGLTHEAVEYLKRAEEENERNPLKCVVTYGN</sequence>
<dbReference type="AlphaFoldDB" id="A0A0E9WI08"/>
<dbReference type="EMBL" id="GBXM01018548">
    <property type="protein sequence ID" value="JAH90029.1"/>
    <property type="molecule type" value="Transcribed_RNA"/>
</dbReference>
<accession>A0A0E9WI08</accession>
<dbReference type="PANTHER" id="PTHR10271">
    <property type="entry name" value="INTERFERON-INDUCED PROTEIN WITH TETRATRICOPEPTIDE REPEATS"/>
    <property type="match status" value="1"/>
</dbReference>
<dbReference type="PANTHER" id="PTHR10271:SF25">
    <property type="entry name" value="INTERFERON-INDUCED PROTEIN WITH TETRATRICOPEPTIDE REPEATS 8"/>
    <property type="match status" value="1"/>
</dbReference>
<dbReference type="GO" id="GO:0051607">
    <property type="term" value="P:defense response to virus"/>
    <property type="evidence" value="ECO:0007669"/>
    <property type="project" value="TreeGrafter"/>
</dbReference>
<organism evidence="4">
    <name type="scientific">Anguilla anguilla</name>
    <name type="common">European freshwater eel</name>
    <name type="synonym">Muraena anguilla</name>
    <dbReference type="NCBI Taxonomy" id="7936"/>
    <lineage>
        <taxon>Eukaryota</taxon>
        <taxon>Metazoa</taxon>
        <taxon>Chordata</taxon>
        <taxon>Craniata</taxon>
        <taxon>Vertebrata</taxon>
        <taxon>Euteleostomi</taxon>
        <taxon>Actinopterygii</taxon>
        <taxon>Neopterygii</taxon>
        <taxon>Teleostei</taxon>
        <taxon>Anguilliformes</taxon>
        <taxon>Anguillidae</taxon>
        <taxon>Anguilla</taxon>
    </lineage>
</organism>
<dbReference type="GO" id="GO:0005829">
    <property type="term" value="C:cytosol"/>
    <property type="evidence" value="ECO:0007669"/>
    <property type="project" value="TreeGrafter"/>
</dbReference>
<reference evidence="4" key="1">
    <citation type="submission" date="2014-11" db="EMBL/GenBank/DDBJ databases">
        <authorList>
            <person name="Amaro Gonzalez C."/>
        </authorList>
    </citation>
    <scope>NUCLEOTIDE SEQUENCE</scope>
</reference>
<proteinExistence type="inferred from homology"/>
<protein>
    <submittedName>
        <fullName evidence="4">Uncharacterized protein</fullName>
    </submittedName>
</protein>
<evidence type="ECO:0000256" key="3">
    <source>
        <dbReference type="ARBA" id="ARBA00038336"/>
    </source>
</evidence>
<dbReference type="InterPro" id="IPR011990">
    <property type="entry name" value="TPR-like_helical_dom_sf"/>
</dbReference>
<keyword evidence="2" id="KW-0802">TPR repeat</keyword>